<organism evidence="1 2">
    <name type="scientific">Bradyrhizobium macuxiense</name>
    <dbReference type="NCBI Taxonomy" id="1755647"/>
    <lineage>
        <taxon>Bacteria</taxon>
        <taxon>Pseudomonadati</taxon>
        <taxon>Pseudomonadota</taxon>
        <taxon>Alphaproteobacteria</taxon>
        <taxon>Hyphomicrobiales</taxon>
        <taxon>Nitrobacteraceae</taxon>
        <taxon>Bradyrhizobium</taxon>
    </lineage>
</organism>
<comment type="caution">
    <text evidence="1">The sequence shown here is derived from an EMBL/GenBank/DDBJ whole genome shotgun (WGS) entry which is preliminary data.</text>
</comment>
<protein>
    <submittedName>
        <fullName evidence="1">Uncharacterized protein</fullName>
    </submittedName>
</protein>
<accession>A0A109JME7</accession>
<gene>
    <name evidence="1" type="ORF">AS156_11295</name>
</gene>
<reference evidence="1 2" key="1">
    <citation type="submission" date="2015-11" db="EMBL/GenBank/DDBJ databases">
        <title>Draft Genome Sequence of the Strain BR 10303 (Bradyrhizobium sp.) isolated from nodules of Centrolobium paraense.</title>
        <authorList>
            <person name="Zelli J.E."/>
            <person name="Simoes-Araujo J.L."/>
            <person name="Barauna A.C."/>
            <person name="Silva K."/>
        </authorList>
    </citation>
    <scope>NUCLEOTIDE SEQUENCE [LARGE SCALE GENOMIC DNA]</scope>
    <source>
        <strain evidence="1 2">BR 10303</strain>
    </source>
</reference>
<dbReference type="EMBL" id="LNCU01000088">
    <property type="protein sequence ID" value="KWV51687.1"/>
    <property type="molecule type" value="Genomic_DNA"/>
</dbReference>
<evidence type="ECO:0000313" key="1">
    <source>
        <dbReference type="EMBL" id="KWV51687.1"/>
    </source>
</evidence>
<proteinExistence type="predicted"/>
<evidence type="ECO:0000313" key="2">
    <source>
        <dbReference type="Proteomes" id="UP000057737"/>
    </source>
</evidence>
<name>A0A109JME7_9BRAD</name>
<sequence>MQQGPLGARNAESSGFVFHFQLASNGARRACSLTIQTDSANEATRIFRENWTTIETMARDGVSAGTVSSTPVCLEMS</sequence>
<dbReference type="Proteomes" id="UP000057737">
    <property type="component" value="Unassembled WGS sequence"/>
</dbReference>
<dbReference type="AlphaFoldDB" id="A0A109JME7"/>
<keyword evidence="2" id="KW-1185">Reference proteome</keyword>